<sequence length="41" mass="4544">MAEQPLLVDLQCIGEEPERIRAGRRLAADILADVAFAEFDT</sequence>
<dbReference type="AlphaFoldDB" id="A0A133KKC1"/>
<dbReference type="PATRIC" id="fig|1681.53.peg.2077"/>
<reference evidence="1 2" key="1">
    <citation type="submission" date="2016-01" db="EMBL/GenBank/DDBJ databases">
        <authorList>
            <person name="Oliw E.H."/>
        </authorList>
    </citation>
    <scope>NUCLEOTIDE SEQUENCE [LARGE SCALE GENOMIC DNA]</scope>
    <source>
        <strain evidence="1 2">MJR8628B</strain>
    </source>
</reference>
<protein>
    <submittedName>
        <fullName evidence="1">Uncharacterized protein</fullName>
    </submittedName>
</protein>
<dbReference type="EMBL" id="LRPO01000060">
    <property type="protein sequence ID" value="KWZ79900.1"/>
    <property type="molecule type" value="Genomic_DNA"/>
</dbReference>
<gene>
    <name evidence="1" type="ORF">HMPREF3196_02134</name>
</gene>
<dbReference type="Proteomes" id="UP000070092">
    <property type="component" value="Unassembled WGS sequence"/>
</dbReference>
<name>A0A133KKC1_BIFBI</name>
<evidence type="ECO:0000313" key="2">
    <source>
        <dbReference type="Proteomes" id="UP000070092"/>
    </source>
</evidence>
<proteinExistence type="predicted"/>
<evidence type="ECO:0000313" key="1">
    <source>
        <dbReference type="EMBL" id="KWZ79900.1"/>
    </source>
</evidence>
<comment type="caution">
    <text evidence="1">The sequence shown here is derived from an EMBL/GenBank/DDBJ whole genome shotgun (WGS) entry which is preliminary data.</text>
</comment>
<accession>A0A133KKC1</accession>
<organism evidence="1 2">
    <name type="scientific">Bifidobacterium bifidum</name>
    <dbReference type="NCBI Taxonomy" id="1681"/>
    <lineage>
        <taxon>Bacteria</taxon>
        <taxon>Bacillati</taxon>
        <taxon>Actinomycetota</taxon>
        <taxon>Actinomycetes</taxon>
        <taxon>Bifidobacteriales</taxon>
        <taxon>Bifidobacteriaceae</taxon>
        <taxon>Bifidobacterium</taxon>
    </lineage>
</organism>